<gene>
    <name evidence="2" type="ORF">X805_25700</name>
</gene>
<protein>
    <submittedName>
        <fullName evidence="2">Uncharacterized protein</fullName>
    </submittedName>
</protein>
<comment type="caution">
    <text evidence="2">The sequence shown here is derived from an EMBL/GenBank/DDBJ whole genome shotgun (WGS) entry which is preliminary data.</text>
</comment>
<proteinExistence type="predicted"/>
<accession>A0A059KK52</accession>
<keyword evidence="1" id="KW-0472">Membrane</keyword>
<keyword evidence="1" id="KW-0812">Transmembrane</keyword>
<dbReference type="RefSeq" id="WP_037482636.1">
    <property type="nucleotide sequence ID" value="NZ_AZRA01000066.1"/>
</dbReference>
<keyword evidence="1" id="KW-1133">Transmembrane helix</keyword>
<sequence>MTLQQLQDLKQWHRHHPGGRAMEAALCDLVLCIWAAGWTLLLALAVIDAPEMMPVSLLMTLTPSFYAAARRQLHQRGLLRCDWLGALQSPQNR</sequence>
<dbReference type="EMBL" id="AZRA01000066">
    <property type="protein sequence ID" value="KDB51841.1"/>
    <property type="molecule type" value="Genomic_DNA"/>
</dbReference>
<feature type="transmembrane region" description="Helical" evidence="1">
    <location>
        <begin position="21"/>
        <end position="46"/>
    </location>
</feature>
<organism evidence="2 3">
    <name type="scientific">Sphaerotilus natans subsp. natans DSM 6575</name>
    <dbReference type="NCBI Taxonomy" id="1286631"/>
    <lineage>
        <taxon>Bacteria</taxon>
        <taxon>Pseudomonadati</taxon>
        <taxon>Pseudomonadota</taxon>
        <taxon>Betaproteobacteria</taxon>
        <taxon>Burkholderiales</taxon>
        <taxon>Sphaerotilaceae</taxon>
        <taxon>Sphaerotilus</taxon>
    </lineage>
</organism>
<reference evidence="2 3" key="1">
    <citation type="journal article" date="2014" name="FEMS Microbiol. Ecol.">
        <title>Sphaerotilus natans encrusted with nanoball-shaped Fe(III) oxide minerals formed by nitrate-reducing mixotrophic Fe(II) oxidation.</title>
        <authorList>
            <person name="Park S."/>
            <person name="Kim D.H."/>
            <person name="Lee J.H."/>
            <person name="Hur H.G."/>
        </authorList>
    </citation>
    <scope>NUCLEOTIDE SEQUENCE [LARGE SCALE GENOMIC DNA]</scope>
    <source>
        <strain evidence="2 3">DSM 6575</strain>
    </source>
</reference>
<name>A0A059KK52_9BURK</name>
<evidence type="ECO:0000313" key="3">
    <source>
        <dbReference type="Proteomes" id="UP000026714"/>
    </source>
</evidence>
<dbReference type="eggNOG" id="ENOG50335ZV">
    <property type="taxonomic scope" value="Bacteria"/>
</dbReference>
<evidence type="ECO:0000256" key="1">
    <source>
        <dbReference type="SAM" id="Phobius"/>
    </source>
</evidence>
<dbReference type="AlphaFoldDB" id="A0A059KK52"/>
<dbReference type="Proteomes" id="UP000026714">
    <property type="component" value="Unassembled WGS sequence"/>
</dbReference>
<evidence type="ECO:0000313" key="2">
    <source>
        <dbReference type="EMBL" id="KDB51841.1"/>
    </source>
</evidence>
<keyword evidence="3" id="KW-1185">Reference proteome</keyword>
<feature type="transmembrane region" description="Helical" evidence="1">
    <location>
        <begin position="52"/>
        <end position="69"/>
    </location>
</feature>